<evidence type="ECO:0000256" key="5">
    <source>
        <dbReference type="ARBA" id="ARBA00015486"/>
    </source>
</evidence>
<keyword evidence="6 11" id="KW-0169">Cobalamin biosynthesis</keyword>
<dbReference type="InterPro" id="IPR023195">
    <property type="entry name" value="Nict_dMeBzImd_PRibTrfase_N"/>
</dbReference>
<dbReference type="InterPro" id="IPR036087">
    <property type="entry name" value="Nict_dMeBzImd_PRibTrfase_sf"/>
</dbReference>
<dbReference type="Pfam" id="PF02277">
    <property type="entry name" value="DBI_PRT"/>
    <property type="match status" value="1"/>
</dbReference>
<gene>
    <name evidence="11 13" type="primary">cobT</name>
    <name evidence="13" type="ORF">GKO48_01060</name>
</gene>
<feature type="region of interest" description="Disordered" evidence="12">
    <location>
        <begin position="345"/>
        <end position="370"/>
    </location>
</feature>
<name>A0AAJ5ZM42_9CHLR</name>
<dbReference type="AlphaFoldDB" id="A0AAJ5ZM42"/>
<dbReference type="NCBIfam" id="TIGR03160">
    <property type="entry name" value="cobT_DBIPRT"/>
    <property type="match status" value="1"/>
</dbReference>
<dbReference type="GO" id="GO:0009236">
    <property type="term" value="P:cobalamin biosynthetic process"/>
    <property type="evidence" value="ECO:0007669"/>
    <property type="project" value="UniProtKB-UniRule"/>
</dbReference>
<evidence type="ECO:0000256" key="9">
    <source>
        <dbReference type="ARBA" id="ARBA00030686"/>
    </source>
</evidence>
<evidence type="ECO:0000256" key="11">
    <source>
        <dbReference type="HAMAP-Rule" id="MF_00230"/>
    </source>
</evidence>
<protein>
    <recommendedName>
        <fullName evidence="5 11">Nicotinate-nucleotide--dimethylbenzimidazole phosphoribosyltransferase</fullName>
        <shortName evidence="11">NN:DBI PRT</shortName>
        <ecNumber evidence="4 11">2.4.2.21</ecNumber>
    </recommendedName>
    <alternativeName>
        <fullName evidence="9 11">N(1)-alpha-phosphoribosyltransferase</fullName>
    </alternativeName>
</protein>
<proteinExistence type="inferred from homology"/>
<comment type="pathway">
    <text evidence="2 11">Nucleoside biosynthesis; alpha-ribazole biosynthesis; alpha-ribazole from 5,6-dimethylbenzimidazole: step 1/2.</text>
</comment>
<comment type="function">
    <text evidence="1 11">Catalyzes the synthesis of alpha-ribazole-5'-phosphate from nicotinate mononucleotide (NAMN) and 5,6-dimethylbenzimidazole (DMB).</text>
</comment>
<evidence type="ECO:0000313" key="14">
    <source>
        <dbReference type="Proteomes" id="UP001219901"/>
    </source>
</evidence>
<dbReference type="EC" id="2.4.2.21" evidence="4 11"/>
<dbReference type="NCBIfam" id="NF000996">
    <property type="entry name" value="PRK00105.1"/>
    <property type="match status" value="1"/>
</dbReference>
<reference evidence="13 14" key="1">
    <citation type="submission" date="2019-11" db="EMBL/GenBank/DDBJ databases">
        <authorList>
            <person name="Cho J.-C."/>
        </authorList>
    </citation>
    <scope>NUCLEOTIDE SEQUENCE [LARGE SCALE GENOMIC DNA]</scope>
    <source>
        <strain evidence="13 14">JH1073</strain>
    </source>
</reference>
<accession>A0AAJ5ZM42</accession>
<dbReference type="InterPro" id="IPR003200">
    <property type="entry name" value="Nict_dMeBzImd_PRibTrfase"/>
</dbReference>
<dbReference type="SUPFAM" id="SSF52733">
    <property type="entry name" value="Nicotinate mononucleotide:5,6-dimethylbenzimidazole phosphoribosyltransferase (CobT)"/>
    <property type="match status" value="1"/>
</dbReference>
<dbReference type="GO" id="GO:0008939">
    <property type="term" value="F:nicotinate-nucleotide-dimethylbenzimidazole phosphoribosyltransferase activity"/>
    <property type="evidence" value="ECO:0007669"/>
    <property type="project" value="UniProtKB-UniRule"/>
</dbReference>
<evidence type="ECO:0000256" key="1">
    <source>
        <dbReference type="ARBA" id="ARBA00002197"/>
    </source>
</evidence>
<dbReference type="HAMAP" id="MF_00230">
    <property type="entry name" value="CobT"/>
    <property type="match status" value="1"/>
</dbReference>
<evidence type="ECO:0000256" key="8">
    <source>
        <dbReference type="ARBA" id="ARBA00022679"/>
    </source>
</evidence>
<comment type="catalytic activity">
    <reaction evidence="10 11">
        <text>5,6-dimethylbenzimidazole + nicotinate beta-D-ribonucleotide = alpha-ribazole 5'-phosphate + nicotinate + H(+)</text>
        <dbReference type="Rhea" id="RHEA:11196"/>
        <dbReference type="ChEBI" id="CHEBI:15378"/>
        <dbReference type="ChEBI" id="CHEBI:15890"/>
        <dbReference type="ChEBI" id="CHEBI:32544"/>
        <dbReference type="ChEBI" id="CHEBI:57502"/>
        <dbReference type="ChEBI" id="CHEBI:57918"/>
        <dbReference type="EC" id="2.4.2.21"/>
    </reaction>
</comment>
<dbReference type="EMBL" id="CP046147">
    <property type="protein sequence ID" value="WFG40728.1"/>
    <property type="molecule type" value="Genomic_DNA"/>
</dbReference>
<evidence type="ECO:0000256" key="3">
    <source>
        <dbReference type="ARBA" id="ARBA00007110"/>
    </source>
</evidence>
<evidence type="ECO:0000256" key="10">
    <source>
        <dbReference type="ARBA" id="ARBA00047340"/>
    </source>
</evidence>
<dbReference type="InterPro" id="IPR017846">
    <property type="entry name" value="Nict_dMeBzImd_PRibTrfase_bact"/>
</dbReference>
<keyword evidence="14" id="KW-1185">Reference proteome</keyword>
<organism evidence="13 14">
    <name type="scientific">Candidatus Lucifugimonas marina</name>
    <dbReference type="NCBI Taxonomy" id="3038979"/>
    <lineage>
        <taxon>Bacteria</taxon>
        <taxon>Bacillati</taxon>
        <taxon>Chloroflexota</taxon>
        <taxon>Dehalococcoidia</taxon>
        <taxon>SAR202 cluster</taxon>
        <taxon>Candidatus Lucifugimonadales</taxon>
        <taxon>Candidatus Lucifugimonadaceae</taxon>
        <taxon>Candidatus Lucifugimonas</taxon>
    </lineage>
</organism>
<sequence>MSPDDNGLFIIKPISSNHVDAARARQETLTKPAGSLGRLEDIACQIAGIQHSDTPSITNKWVVIAAADHGVVNEGVSAFPQAVTAQMVANFLNGGAAVSALARQANAQVKIVNAGVANPIPGDTSKLVDAKFADGTANFAQGPAMPHKQAGEILRKGIAFAQQLSKEGADLIAVGEMGIGNTTAASAITSVMLNESPKTVTGHGTGIDEVTRLKKAYVVSKAINLNQPDARKPVDVLAKVGGYEIGFLAGVILGAAKTQTLVILDGFISTSAALIAAAIAPTAKRYMLASHKSVEPGHILTLEHLGLKPAVDLDMRLGEASGAVLSIPIVESAVRLHNEMATFEEAQVSGRDGASTEGSPETIDSEPATQ</sequence>
<dbReference type="Gene3D" id="3.40.50.10210">
    <property type="match status" value="1"/>
</dbReference>
<dbReference type="FunFam" id="3.40.50.10210:FF:000001">
    <property type="entry name" value="Nicotinate-nucleotide--dimethylbenzimidazole phosphoribosyltransferase"/>
    <property type="match status" value="1"/>
</dbReference>
<keyword evidence="8 11" id="KW-0808">Transferase</keyword>
<evidence type="ECO:0000256" key="4">
    <source>
        <dbReference type="ARBA" id="ARBA00011991"/>
    </source>
</evidence>
<evidence type="ECO:0000256" key="7">
    <source>
        <dbReference type="ARBA" id="ARBA00022676"/>
    </source>
</evidence>
<dbReference type="Gene3D" id="1.10.1610.10">
    <property type="match status" value="1"/>
</dbReference>
<evidence type="ECO:0000256" key="6">
    <source>
        <dbReference type="ARBA" id="ARBA00022573"/>
    </source>
</evidence>
<evidence type="ECO:0000256" key="2">
    <source>
        <dbReference type="ARBA" id="ARBA00005049"/>
    </source>
</evidence>
<dbReference type="PANTHER" id="PTHR43463">
    <property type="entry name" value="NICOTINATE-NUCLEOTIDE--DIMETHYLBENZIMIDAZOLE PHOSPHORIBOSYLTRANSFERASE"/>
    <property type="match status" value="1"/>
</dbReference>
<dbReference type="CDD" id="cd02439">
    <property type="entry name" value="DMB-PRT_CobT"/>
    <property type="match status" value="1"/>
</dbReference>
<reference evidence="14" key="2">
    <citation type="submission" date="2023-06" db="EMBL/GenBank/DDBJ databases">
        <title>Pangenomics reveal diversification of enzyme families and niche specialization in globally abundant SAR202 bacteria.</title>
        <authorList>
            <person name="Saw J.H.W."/>
        </authorList>
    </citation>
    <scope>NUCLEOTIDE SEQUENCE [LARGE SCALE GENOMIC DNA]</scope>
    <source>
        <strain evidence="14">JH1073</strain>
    </source>
</reference>
<feature type="active site" description="Proton acceptor" evidence="11">
    <location>
        <position position="319"/>
    </location>
</feature>
<evidence type="ECO:0000256" key="12">
    <source>
        <dbReference type="SAM" id="MobiDB-lite"/>
    </source>
</evidence>
<comment type="similarity">
    <text evidence="3 11">Belongs to the CobT family.</text>
</comment>
<evidence type="ECO:0000313" key="13">
    <source>
        <dbReference type="EMBL" id="WFG40728.1"/>
    </source>
</evidence>
<keyword evidence="7 11" id="KW-0328">Glycosyltransferase</keyword>
<dbReference type="PANTHER" id="PTHR43463:SF1">
    <property type="entry name" value="NICOTINATE-NUCLEOTIDE--DIMETHYLBENZIMIDAZOLE PHOSPHORIBOSYLTRANSFERASE"/>
    <property type="match status" value="1"/>
</dbReference>
<dbReference type="Proteomes" id="UP001219901">
    <property type="component" value="Chromosome"/>
</dbReference>